<evidence type="ECO:0000313" key="5">
    <source>
        <dbReference type="Proteomes" id="UP001149607"/>
    </source>
</evidence>
<dbReference type="EMBL" id="CP146598">
    <property type="protein sequence ID" value="WWY02854.1"/>
    <property type="molecule type" value="Genomic_DNA"/>
</dbReference>
<name>A0A9X4IDZ8_9NEIS</name>
<reference evidence="3" key="1">
    <citation type="submission" date="2022-10" db="EMBL/GenBank/DDBJ databases">
        <authorList>
            <person name="Boutroux M."/>
        </authorList>
    </citation>
    <scope>NUCLEOTIDE SEQUENCE</scope>
    <source>
        <strain evidence="3">51.81</strain>
    </source>
</reference>
<proteinExistence type="predicted"/>
<feature type="transmembrane region" description="Helical" evidence="1">
    <location>
        <begin position="38"/>
        <end position="57"/>
    </location>
</feature>
<keyword evidence="1" id="KW-0472">Membrane</keyword>
<gene>
    <name evidence="3" type="ORF">ORY91_001112</name>
    <name evidence="4" type="ORF">V9W64_09180</name>
</gene>
<dbReference type="RefSeq" id="WP_274570658.1">
    <property type="nucleotide sequence ID" value="NZ_CP145606.1"/>
</dbReference>
<feature type="chain" id="PRO_5042786920" description="Holin" evidence="2">
    <location>
        <begin position="23"/>
        <end position="138"/>
    </location>
</feature>
<feature type="signal peptide" evidence="2">
    <location>
        <begin position="1"/>
        <end position="22"/>
    </location>
</feature>
<sequence length="138" mass="15115">MRNKHTITAVLLYLLLAPPALAAVKDSFHGALNSMIAWDLMYNMIGGAGGGMVQVARNWHSERKYSNNIAVELFLSLFVSAFAGLLTYLFFAGTEFITINSIMMLFLSCCAGVLGYEAVKMYTDDFAKKVKKGSPDDA</sequence>
<organism evidence="3">
    <name type="scientific">Neisseria leonii</name>
    <dbReference type="NCBI Taxonomy" id="2995413"/>
    <lineage>
        <taxon>Bacteria</taxon>
        <taxon>Pseudomonadati</taxon>
        <taxon>Pseudomonadota</taxon>
        <taxon>Betaproteobacteria</taxon>
        <taxon>Neisseriales</taxon>
        <taxon>Neisseriaceae</taxon>
        <taxon>Neisseria</taxon>
    </lineage>
</organism>
<keyword evidence="2" id="KW-0732">Signal</keyword>
<evidence type="ECO:0000313" key="4">
    <source>
        <dbReference type="EMBL" id="WWY02854.1"/>
    </source>
</evidence>
<evidence type="ECO:0000313" key="3">
    <source>
        <dbReference type="EMBL" id="MDD9327702.1"/>
    </source>
</evidence>
<keyword evidence="1" id="KW-1133">Transmembrane helix</keyword>
<accession>A0A9X4IDZ8</accession>
<protein>
    <recommendedName>
        <fullName evidence="6">Holin</fullName>
    </recommendedName>
</protein>
<dbReference type="EMBL" id="JAPQFL010000002">
    <property type="protein sequence ID" value="MDD9327702.1"/>
    <property type="molecule type" value="Genomic_DNA"/>
</dbReference>
<keyword evidence="5" id="KW-1185">Reference proteome</keyword>
<feature type="transmembrane region" description="Helical" evidence="1">
    <location>
        <begin position="97"/>
        <end position="119"/>
    </location>
</feature>
<dbReference type="Proteomes" id="UP001149607">
    <property type="component" value="Chromosome"/>
</dbReference>
<dbReference type="AlphaFoldDB" id="A0A9X4IDZ8"/>
<evidence type="ECO:0000256" key="1">
    <source>
        <dbReference type="SAM" id="Phobius"/>
    </source>
</evidence>
<reference evidence="4" key="2">
    <citation type="submission" date="2024-02" db="EMBL/GenBank/DDBJ databases">
        <title>Neisseria leonii sp. nov.</title>
        <authorList>
            <person name="Boutroux M."/>
            <person name="Favre-Rochex S."/>
            <person name="Gorgette O."/>
            <person name="Touak G."/>
            <person name="Muhle E."/>
            <person name="Chesneau O."/>
            <person name="Clermont D."/>
            <person name="Rahi P."/>
        </authorList>
    </citation>
    <scope>NUCLEOTIDE SEQUENCE</scope>
    <source>
        <strain evidence="4">51.81</strain>
    </source>
</reference>
<feature type="transmembrane region" description="Helical" evidence="1">
    <location>
        <begin position="69"/>
        <end position="91"/>
    </location>
</feature>
<evidence type="ECO:0000256" key="2">
    <source>
        <dbReference type="SAM" id="SignalP"/>
    </source>
</evidence>
<evidence type="ECO:0008006" key="6">
    <source>
        <dbReference type="Google" id="ProtNLM"/>
    </source>
</evidence>
<keyword evidence="1" id="KW-0812">Transmembrane</keyword>